<dbReference type="InterPro" id="IPR052521">
    <property type="entry name" value="Cell_div_SPOR-domain"/>
</dbReference>
<protein>
    <submittedName>
        <fullName evidence="3">DedD protein</fullName>
    </submittedName>
</protein>
<feature type="region of interest" description="Disordered" evidence="1">
    <location>
        <begin position="80"/>
        <end position="110"/>
    </location>
</feature>
<reference evidence="3 4" key="1">
    <citation type="submission" date="2016-10" db="EMBL/GenBank/DDBJ databases">
        <authorList>
            <person name="de Groot N.N."/>
        </authorList>
    </citation>
    <scope>NUCLEOTIDE SEQUENCE [LARGE SCALE GENOMIC DNA]</scope>
    <source>
        <strain evidence="3 4">HLD2</strain>
    </source>
</reference>
<dbReference type="GO" id="GO:0042834">
    <property type="term" value="F:peptidoglycan binding"/>
    <property type="evidence" value="ECO:0007669"/>
    <property type="project" value="InterPro"/>
</dbReference>
<evidence type="ECO:0000313" key="3">
    <source>
        <dbReference type="EMBL" id="SCZ63740.1"/>
    </source>
</evidence>
<dbReference type="EMBL" id="FMWD01000007">
    <property type="protein sequence ID" value="SCZ63740.1"/>
    <property type="molecule type" value="Genomic_DNA"/>
</dbReference>
<evidence type="ECO:0000313" key="4">
    <source>
        <dbReference type="Proteomes" id="UP000199648"/>
    </source>
</evidence>
<dbReference type="Pfam" id="PF05036">
    <property type="entry name" value="SPOR"/>
    <property type="match status" value="1"/>
</dbReference>
<feature type="region of interest" description="Disordered" evidence="1">
    <location>
        <begin position="168"/>
        <end position="189"/>
    </location>
</feature>
<sequence>MNPRIKQRLVGAVVLVALAVIFVPMLLDGDDSSMPAFGSNIPPKSGYQFESLDIPPRQPISMEPKAAVVEKEDAAPILTGPVAEVEPEPPLAAEEGEAKTEPEPEPEPGEVKAWAVQVGSFSNSENALRLRDRLRGEDFDAFVEQVKSSGEAIYRVRVGPEASRERAESLMERVKAKQPDLPALVMGHP</sequence>
<dbReference type="PANTHER" id="PTHR38687">
    <property type="entry name" value="CELL DIVISION PROTEIN DEDD-RELATED"/>
    <property type="match status" value="1"/>
</dbReference>
<evidence type="ECO:0000256" key="1">
    <source>
        <dbReference type="SAM" id="MobiDB-lite"/>
    </source>
</evidence>
<dbReference type="InterPro" id="IPR036680">
    <property type="entry name" value="SPOR-like_sf"/>
</dbReference>
<dbReference type="RefSeq" id="WP_092997724.1">
    <property type="nucleotide sequence ID" value="NZ_FMWD01000007.1"/>
</dbReference>
<dbReference type="InterPro" id="IPR007730">
    <property type="entry name" value="SPOR-like_dom"/>
</dbReference>
<dbReference type="GO" id="GO:0030428">
    <property type="term" value="C:cell septum"/>
    <property type="evidence" value="ECO:0007669"/>
    <property type="project" value="TreeGrafter"/>
</dbReference>
<feature type="compositionally biased region" description="Basic and acidic residues" evidence="1">
    <location>
        <begin position="168"/>
        <end position="178"/>
    </location>
</feature>
<dbReference type="AlphaFoldDB" id="A0A1G5QQD2"/>
<accession>A0A1G5QQD2</accession>
<evidence type="ECO:0000259" key="2">
    <source>
        <dbReference type="PROSITE" id="PS51724"/>
    </source>
</evidence>
<keyword evidence="4" id="KW-1185">Reference proteome</keyword>
<dbReference type="PROSITE" id="PS51724">
    <property type="entry name" value="SPOR"/>
    <property type="match status" value="1"/>
</dbReference>
<dbReference type="OrthoDB" id="7069135at2"/>
<dbReference type="GO" id="GO:0032153">
    <property type="term" value="C:cell division site"/>
    <property type="evidence" value="ECO:0007669"/>
    <property type="project" value="TreeGrafter"/>
</dbReference>
<organism evidence="3 4">
    <name type="scientific">Thiohalomonas denitrificans</name>
    <dbReference type="NCBI Taxonomy" id="415747"/>
    <lineage>
        <taxon>Bacteria</taxon>
        <taxon>Pseudomonadati</taxon>
        <taxon>Pseudomonadota</taxon>
        <taxon>Gammaproteobacteria</taxon>
        <taxon>Thiohalomonadales</taxon>
        <taxon>Thiohalomonadaceae</taxon>
        <taxon>Thiohalomonas</taxon>
    </lineage>
</organism>
<dbReference type="STRING" id="415747.SAMN03097708_02542"/>
<feature type="domain" description="SPOR" evidence="2">
    <location>
        <begin position="108"/>
        <end position="188"/>
    </location>
</feature>
<gene>
    <name evidence="3" type="ORF">SAMN03097708_02542</name>
</gene>
<dbReference type="GO" id="GO:0032506">
    <property type="term" value="P:cytokinetic process"/>
    <property type="evidence" value="ECO:0007669"/>
    <property type="project" value="TreeGrafter"/>
</dbReference>
<dbReference type="Gene3D" id="3.30.70.1070">
    <property type="entry name" value="Sporulation related repeat"/>
    <property type="match status" value="1"/>
</dbReference>
<dbReference type="Proteomes" id="UP000199648">
    <property type="component" value="Unassembled WGS sequence"/>
</dbReference>
<dbReference type="PANTHER" id="PTHR38687:SF1">
    <property type="entry name" value="CELL DIVISION PROTEIN DEDD"/>
    <property type="match status" value="1"/>
</dbReference>
<proteinExistence type="predicted"/>
<dbReference type="SUPFAM" id="SSF110997">
    <property type="entry name" value="Sporulation related repeat"/>
    <property type="match status" value="1"/>
</dbReference>
<name>A0A1G5QQD2_9GAMM</name>